<dbReference type="Gramene" id="TVU41108">
    <property type="protein sequence ID" value="TVU41108"/>
    <property type="gene ID" value="EJB05_14602"/>
</dbReference>
<evidence type="ECO:0000256" key="1">
    <source>
        <dbReference type="SAM" id="MobiDB-lite"/>
    </source>
</evidence>
<feature type="non-terminal residue" evidence="2">
    <location>
        <position position="1"/>
    </location>
</feature>
<accession>A0A5J9VYY0</accession>
<organism evidence="2 3">
    <name type="scientific">Eragrostis curvula</name>
    <name type="common">weeping love grass</name>
    <dbReference type="NCBI Taxonomy" id="38414"/>
    <lineage>
        <taxon>Eukaryota</taxon>
        <taxon>Viridiplantae</taxon>
        <taxon>Streptophyta</taxon>
        <taxon>Embryophyta</taxon>
        <taxon>Tracheophyta</taxon>
        <taxon>Spermatophyta</taxon>
        <taxon>Magnoliopsida</taxon>
        <taxon>Liliopsida</taxon>
        <taxon>Poales</taxon>
        <taxon>Poaceae</taxon>
        <taxon>PACMAD clade</taxon>
        <taxon>Chloridoideae</taxon>
        <taxon>Eragrostideae</taxon>
        <taxon>Eragrostidinae</taxon>
        <taxon>Eragrostis</taxon>
    </lineage>
</organism>
<evidence type="ECO:0000313" key="2">
    <source>
        <dbReference type="EMBL" id="TVU41108.1"/>
    </source>
</evidence>
<evidence type="ECO:0000313" key="3">
    <source>
        <dbReference type="Proteomes" id="UP000324897"/>
    </source>
</evidence>
<keyword evidence="3" id="KW-1185">Reference proteome</keyword>
<dbReference type="EMBL" id="RWGY01000007">
    <property type="protein sequence ID" value="TVU41108.1"/>
    <property type="molecule type" value="Genomic_DNA"/>
</dbReference>
<feature type="region of interest" description="Disordered" evidence="1">
    <location>
        <begin position="141"/>
        <end position="160"/>
    </location>
</feature>
<gene>
    <name evidence="2" type="ORF">EJB05_14602</name>
</gene>
<comment type="caution">
    <text evidence="2">The sequence shown here is derived from an EMBL/GenBank/DDBJ whole genome shotgun (WGS) entry which is preliminary data.</text>
</comment>
<sequence>MLLFVKAKSTSNVGLNGTFKVQPAKSSPYGSSPLVYLRPVGPRSLSLSKPEASDEKRTAHRPSSFKLWRDLFYSLCENTPICPECNKVGHHRSRQCKPEQNKSNPYMYRNLMTSYYVEGHEEPAEDDVVYVTTVDDSLSNWRKSNSRRDSHGTQDNNVMGSCKSHEAMREESQSEMISFLPSEITSAKAPFPLPSLVTVRVHWFMTTGGIIRCWKGFTGGAMSISPSSIFTTTPIGGLASGISCTHQNATLYILSTISFCCAATSPAAATPLPSLSSATSSMSLPSTYLVHASLGNQRWLSGAASSKFLRRPTISNSSMPKLYTSHFSVTPDCRHISGVANPGVPRGRDIVTCVAAWFTSRASPKSVTLGVSAASRRTFPGLMS</sequence>
<reference evidence="2 3" key="1">
    <citation type="journal article" date="2019" name="Sci. Rep.">
        <title>A high-quality genome of Eragrostis curvula grass provides insights into Poaceae evolution and supports new strategies to enhance forage quality.</title>
        <authorList>
            <person name="Carballo J."/>
            <person name="Santos B.A.C.M."/>
            <person name="Zappacosta D."/>
            <person name="Garbus I."/>
            <person name="Selva J.P."/>
            <person name="Gallo C.A."/>
            <person name="Diaz A."/>
            <person name="Albertini E."/>
            <person name="Caccamo M."/>
            <person name="Echenique V."/>
        </authorList>
    </citation>
    <scope>NUCLEOTIDE SEQUENCE [LARGE SCALE GENOMIC DNA]</scope>
    <source>
        <strain evidence="3">cv. Victoria</strain>
        <tissue evidence="2">Leaf</tissue>
    </source>
</reference>
<protein>
    <submittedName>
        <fullName evidence="2">Uncharacterized protein</fullName>
    </submittedName>
</protein>
<dbReference type="Proteomes" id="UP000324897">
    <property type="component" value="Chromosome 4"/>
</dbReference>
<name>A0A5J9VYY0_9POAL</name>
<dbReference type="AlphaFoldDB" id="A0A5J9VYY0"/>
<proteinExistence type="predicted"/>